<accession>A0A9P1BNU9</accession>
<evidence type="ECO:0000313" key="1">
    <source>
        <dbReference type="EMBL" id="CAI3976722.1"/>
    </source>
</evidence>
<dbReference type="Proteomes" id="UP001152797">
    <property type="component" value="Unassembled WGS sequence"/>
</dbReference>
<name>A0A9P1BNU9_9DINO</name>
<dbReference type="PANTHER" id="PTHR38899">
    <property type="entry name" value="DOMAIN OOKINETE PROTEIN, PUTATIVE-RELATED"/>
    <property type="match status" value="1"/>
</dbReference>
<sequence length="328" mass="37465">MELPARCVSMPEEPKRMIESDEFEEDGLLHLEGAEQLVSKQRSNISNRSLRSVGELSQQTSSAQWQEPEQGVIIVDWDDTLFPTSWLSEKQEFRYWQKRWSSSEKKMPEFSQEDLQQLAELDQAARSFVTAASALGQVCCVTLSRRPWQQNTMSAFMPKLASAWEEEGIQVVYASETFVISQGVMATECRHSSQMAAEEQETIIMNRAMKKKETAMKRVIKHAYEGKSWKNVVSIGDGEAEFNAMREISFKHVNPKGHRGDQKSFRMKAVQMLDSPCCSELITQLQILQAWLPALMHLDDDFFVTLGDSEEDIMAMHQKLLDRLEGGN</sequence>
<organism evidence="1">
    <name type="scientific">Cladocopium goreaui</name>
    <dbReference type="NCBI Taxonomy" id="2562237"/>
    <lineage>
        <taxon>Eukaryota</taxon>
        <taxon>Sar</taxon>
        <taxon>Alveolata</taxon>
        <taxon>Dinophyceae</taxon>
        <taxon>Suessiales</taxon>
        <taxon>Symbiodiniaceae</taxon>
        <taxon>Cladocopium</taxon>
    </lineage>
</organism>
<dbReference type="EMBL" id="CAMXCT020000291">
    <property type="protein sequence ID" value="CAL1130097.1"/>
    <property type="molecule type" value="Genomic_DNA"/>
</dbReference>
<proteinExistence type="predicted"/>
<dbReference type="PANTHER" id="PTHR38899:SF1">
    <property type="entry name" value="PROTEIN KINASE"/>
    <property type="match status" value="1"/>
</dbReference>
<dbReference type="OrthoDB" id="413486at2759"/>
<reference evidence="1" key="1">
    <citation type="submission" date="2022-10" db="EMBL/GenBank/DDBJ databases">
        <authorList>
            <person name="Chen Y."/>
            <person name="Dougan E. K."/>
            <person name="Chan C."/>
            <person name="Rhodes N."/>
            <person name="Thang M."/>
        </authorList>
    </citation>
    <scope>NUCLEOTIDE SEQUENCE</scope>
</reference>
<gene>
    <name evidence="1" type="ORF">C1SCF055_LOCUS4918</name>
</gene>
<protein>
    <submittedName>
        <fullName evidence="1">Uncharacterized protein</fullName>
    </submittedName>
</protein>
<evidence type="ECO:0000313" key="3">
    <source>
        <dbReference type="Proteomes" id="UP001152797"/>
    </source>
</evidence>
<dbReference type="AlphaFoldDB" id="A0A9P1BNU9"/>
<dbReference type="EMBL" id="CAMXCT010000291">
    <property type="protein sequence ID" value="CAI3976722.1"/>
    <property type="molecule type" value="Genomic_DNA"/>
</dbReference>
<keyword evidence="3" id="KW-1185">Reference proteome</keyword>
<comment type="caution">
    <text evidence="1">The sequence shown here is derived from an EMBL/GenBank/DDBJ whole genome shotgun (WGS) entry which is preliminary data.</text>
</comment>
<reference evidence="2" key="2">
    <citation type="submission" date="2024-04" db="EMBL/GenBank/DDBJ databases">
        <authorList>
            <person name="Chen Y."/>
            <person name="Shah S."/>
            <person name="Dougan E. K."/>
            <person name="Thang M."/>
            <person name="Chan C."/>
        </authorList>
    </citation>
    <scope>NUCLEOTIDE SEQUENCE [LARGE SCALE GENOMIC DNA]</scope>
</reference>
<dbReference type="EMBL" id="CAMXCT030000291">
    <property type="protein sequence ID" value="CAL4764034.1"/>
    <property type="molecule type" value="Genomic_DNA"/>
</dbReference>
<evidence type="ECO:0000313" key="2">
    <source>
        <dbReference type="EMBL" id="CAL1130097.1"/>
    </source>
</evidence>